<evidence type="ECO:0000313" key="1">
    <source>
        <dbReference type="EMBL" id="KAI8534231.1"/>
    </source>
</evidence>
<sequence length="74" mass="8368">MHISGLLRFALRSLSRVPFWDLAGRPAIQRTPSKTPARLRRSFSFAIAISRYLIDQGKQVHAALARIGYGLILY</sequence>
<reference evidence="1" key="1">
    <citation type="submission" date="2022-02" db="EMBL/GenBank/DDBJ databases">
        <title>Plant Genome Project.</title>
        <authorList>
            <person name="Zhang R.-G."/>
        </authorList>
    </citation>
    <scope>NUCLEOTIDE SEQUENCE</scope>
    <source>
        <strain evidence="1">AT1</strain>
    </source>
</reference>
<organism evidence="1 2">
    <name type="scientific">Rhododendron molle</name>
    <name type="common">Chinese azalea</name>
    <name type="synonym">Azalea mollis</name>
    <dbReference type="NCBI Taxonomy" id="49168"/>
    <lineage>
        <taxon>Eukaryota</taxon>
        <taxon>Viridiplantae</taxon>
        <taxon>Streptophyta</taxon>
        <taxon>Embryophyta</taxon>
        <taxon>Tracheophyta</taxon>
        <taxon>Spermatophyta</taxon>
        <taxon>Magnoliopsida</taxon>
        <taxon>eudicotyledons</taxon>
        <taxon>Gunneridae</taxon>
        <taxon>Pentapetalae</taxon>
        <taxon>asterids</taxon>
        <taxon>Ericales</taxon>
        <taxon>Ericaceae</taxon>
        <taxon>Ericoideae</taxon>
        <taxon>Rhodoreae</taxon>
        <taxon>Rhododendron</taxon>
    </lineage>
</organism>
<keyword evidence="2" id="KW-1185">Reference proteome</keyword>
<name>A0ACC0M113_RHOML</name>
<proteinExistence type="predicted"/>
<comment type="caution">
    <text evidence="1">The sequence shown here is derived from an EMBL/GenBank/DDBJ whole genome shotgun (WGS) entry which is preliminary data.</text>
</comment>
<dbReference type="EMBL" id="CM046397">
    <property type="protein sequence ID" value="KAI8534231.1"/>
    <property type="molecule type" value="Genomic_DNA"/>
</dbReference>
<accession>A0ACC0M113</accession>
<dbReference type="Proteomes" id="UP001062846">
    <property type="component" value="Chromosome 10"/>
</dbReference>
<protein>
    <submittedName>
        <fullName evidence="1">Uncharacterized protein</fullName>
    </submittedName>
</protein>
<evidence type="ECO:0000313" key="2">
    <source>
        <dbReference type="Proteomes" id="UP001062846"/>
    </source>
</evidence>
<gene>
    <name evidence="1" type="ORF">RHMOL_Rhmol10G0073400</name>
</gene>